<comment type="caution">
    <text evidence="4">The sequence shown here is derived from an EMBL/GenBank/DDBJ whole genome shotgun (WGS) entry which is preliminary data.</text>
</comment>
<dbReference type="EMBL" id="CAJVPV010008744">
    <property type="protein sequence ID" value="CAG8634166.1"/>
    <property type="molecule type" value="Genomic_DNA"/>
</dbReference>
<evidence type="ECO:0000256" key="2">
    <source>
        <dbReference type="SAM" id="MobiDB-lite"/>
    </source>
</evidence>
<evidence type="ECO:0000256" key="3">
    <source>
        <dbReference type="SAM" id="Phobius"/>
    </source>
</evidence>
<evidence type="ECO:0000313" key="5">
    <source>
        <dbReference type="Proteomes" id="UP000789342"/>
    </source>
</evidence>
<gene>
    <name evidence="4" type="ORF">AMORRO_LOCUS9224</name>
</gene>
<keyword evidence="1" id="KW-0175">Coiled coil</keyword>
<keyword evidence="3" id="KW-0812">Transmembrane</keyword>
<dbReference type="AlphaFoldDB" id="A0A9N9DFU1"/>
<name>A0A9N9DFU1_9GLOM</name>
<keyword evidence="3" id="KW-0472">Membrane</keyword>
<protein>
    <submittedName>
        <fullName evidence="4">12316_t:CDS:1</fullName>
    </submittedName>
</protein>
<organism evidence="4 5">
    <name type="scientific">Acaulospora morrowiae</name>
    <dbReference type="NCBI Taxonomy" id="94023"/>
    <lineage>
        <taxon>Eukaryota</taxon>
        <taxon>Fungi</taxon>
        <taxon>Fungi incertae sedis</taxon>
        <taxon>Mucoromycota</taxon>
        <taxon>Glomeromycotina</taxon>
        <taxon>Glomeromycetes</taxon>
        <taxon>Diversisporales</taxon>
        <taxon>Acaulosporaceae</taxon>
        <taxon>Acaulospora</taxon>
    </lineage>
</organism>
<dbReference type="Proteomes" id="UP000789342">
    <property type="component" value="Unassembled WGS sequence"/>
</dbReference>
<proteinExistence type="predicted"/>
<keyword evidence="5" id="KW-1185">Reference proteome</keyword>
<reference evidence="4" key="1">
    <citation type="submission" date="2021-06" db="EMBL/GenBank/DDBJ databases">
        <authorList>
            <person name="Kallberg Y."/>
            <person name="Tangrot J."/>
            <person name="Rosling A."/>
        </authorList>
    </citation>
    <scope>NUCLEOTIDE SEQUENCE</scope>
    <source>
        <strain evidence="4">CL551</strain>
    </source>
</reference>
<accession>A0A9N9DFU1</accession>
<feature type="coiled-coil region" evidence="1">
    <location>
        <begin position="208"/>
        <end position="238"/>
    </location>
</feature>
<feature type="non-terminal residue" evidence="4">
    <location>
        <position position="1"/>
    </location>
</feature>
<sequence length="266" mass="29509">LLEAVGKTVYKASKTIGCNTPKTQEINKLLQGANNLPGHVITFSTCLTTAIIAINTFNKIREEFNFDVHNFKSSEYSKNKSSFHESLENIKNFLDRISKSKIITEKNTSKFALYANDLKHKIQEIKNAIERKLAELNNSSGIFEGLASVASALSYFAVKFVIGKANAATVAANIAEAVYAIALGAIAVSAMIIFISAIEVFLIFDSFNNKKEENKEKCRKLIQSLEQIHESLSEIQKEFSGKDLEKGGINLNEKDKDSFSKLKTEI</sequence>
<evidence type="ECO:0000256" key="1">
    <source>
        <dbReference type="SAM" id="Coils"/>
    </source>
</evidence>
<feature type="transmembrane region" description="Helical" evidence="3">
    <location>
        <begin position="141"/>
        <end position="158"/>
    </location>
</feature>
<evidence type="ECO:0000313" key="4">
    <source>
        <dbReference type="EMBL" id="CAG8634166.1"/>
    </source>
</evidence>
<feature type="region of interest" description="Disordered" evidence="2">
    <location>
        <begin position="245"/>
        <end position="266"/>
    </location>
</feature>
<feature type="transmembrane region" description="Helical" evidence="3">
    <location>
        <begin position="178"/>
        <end position="204"/>
    </location>
</feature>
<keyword evidence="3" id="KW-1133">Transmembrane helix</keyword>